<dbReference type="InterPro" id="IPR002110">
    <property type="entry name" value="Ankyrin_rpt"/>
</dbReference>
<dbReference type="CTD" id="474353"/>
<feature type="repeat" description="ANK" evidence="13">
    <location>
        <begin position="229"/>
        <end position="261"/>
    </location>
</feature>
<dbReference type="Gene3D" id="1.25.40.20">
    <property type="entry name" value="Ankyrin repeat-containing domain"/>
    <property type="match status" value="4"/>
</dbReference>
<evidence type="ECO:0000256" key="2">
    <source>
        <dbReference type="ARBA" id="ARBA00022448"/>
    </source>
</evidence>
<dbReference type="Pfam" id="PF12796">
    <property type="entry name" value="Ank_2"/>
    <property type="match status" value="6"/>
</dbReference>
<feature type="transmembrane region" description="Helical" evidence="14">
    <location>
        <begin position="871"/>
        <end position="888"/>
    </location>
</feature>
<dbReference type="GeneID" id="120050290"/>
<keyword evidence="7 13" id="KW-0040">ANK repeat</keyword>
<feature type="transmembrane region" description="Helical" evidence="14">
    <location>
        <begin position="1000"/>
        <end position="1025"/>
    </location>
</feature>
<evidence type="ECO:0000256" key="3">
    <source>
        <dbReference type="ARBA" id="ARBA00022606"/>
    </source>
</evidence>
<dbReference type="PANTHER" id="PTHR47143">
    <property type="entry name" value="TRANSIENT RECEPTOR POTENTIAL CATION CHANNEL PROTEIN PAINLESS"/>
    <property type="match status" value="1"/>
</dbReference>
<keyword evidence="4 14" id="KW-0812">Transmembrane</keyword>
<dbReference type="Gene3D" id="1.10.287.70">
    <property type="match status" value="1"/>
</dbReference>
<feature type="repeat" description="ANK" evidence="13">
    <location>
        <begin position="373"/>
        <end position="405"/>
    </location>
</feature>
<feature type="repeat" description="ANK" evidence="13">
    <location>
        <begin position="546"/>
        <end position="571"/>
    </location>
</feature>
<evidence type="ECO:0000256" key="4">
    <source>
        <dbReference type="ARBA" id="ARBA00022692"/>
    </source>
</evidence>
<dbReference type="GO" id="GO:0005216">
    <property type="term" value="F:monoatomic ion channel activity"/>
    <property type="evidence" value="ECO:0007669"/>
    <property type="project" value="InterPro"/>
</dbReference>
<dbReference type="InterPro" id="IPR005821">
    <property type="entry name" value="Ion_trans_dom"/>
</dbReference>
<reference evidence="17" key="1">
    <citation type="submission" date="2025-08" db="UniProtKB">
        <authorList>
            <consortium name="RefSeq"/>
        </authorList>
    </citation>
    <scope>IDENTIFICATION</scope>
    <source>
        <tissue evidence="17">White muscle</tissue>
    </source>
</reference>
<dbReference type="RefSeq" id="XP_038852795.1">
    <property type="nucleotide sequence ID" value="XM_038996867.1"/>
</dbReference>
<keyword evidence="17" id="KW-0675">Receptor</keyword>
<protein>
    <submittedName>
        <fullName evidence="17">Transient receptor potential cation channel subfamily A member 1b</fullName>
    </submittedName>
</protein>
<dbReference type="AlphaFoldDB" id="A0A8U0R0N2"/>
<evidence type="ECO:0000256" key="11">
    <source>
        <dbReference type="ARBA" id="ARBA00023303"/>
    </source>
</evidence>
<evidence type="ECO:0000256" key="8">
    <source>
        <dbReference type="ARBA" id="ARBA00023065"/>
    </source>
</evidence>
<dbReference type="OrthoDB" id="1661883at2759"/>
<comment type="catalytic activity">
    <reaction evidence="12">
        <text>Ca(2+)(in) = Ca(2+)(out)</text>
        <dbReference type="Rhea" id="RHEA:29671"/>
        <dbReference type="ChEBI" id="CHEBI:29108"/>
    </reaction>
</comment>
<evidence type="ECO:0000256" key="6">
    <source>
        <dbReference type="ARBA" id="ARBA00022989"/>
    </source>
</evidence>
<feature type="transmembrane region" description="Helical" evidence="14">
    <location>
        <begin position="934"/>
        <end position="956"/>
    </location>
</feature>
<dbReference type="InterPro" id="IPR052076">
    <property type="entry name" value="TRP_cation_channel"/>
</dbReference>
<dbReference type="PANTHER" id="PTHR47143:SF1">
    <property type="entry name" value="ION_TRANS DOMAIN-CONTAINING PROTEIN"/>
    <property type="match status" value="1"/>
</dbReference>
<evidence type="ECO:0000256" key="13">
    <source>
        <dbReference type="PROSITE-ProRule" id="PRU00023"/>
    </source>
</evidence>
<dbReference type="KEGG" id="snh:120050290"/>
<evidence type="ECO:0000256" key="9">
    <source>
        <dbReference type="ARBA" id="ARBA00023136"/>
    </source>
</evidence>
<feature type="repeat" description="ANK" evidence="13">
    <location>
        <begin position="303"/>
        <end position="335"/>
    </location>
</feature>
<keyword evidence="5" id="KW-0677">Repeat</keyword>
<evidence type="ECO:0000256" key="10">
    <source>
        <dbReference type="ARBA" id="ARBA00023180"/>
    </source>
</evidence>
<dbReference type="GO" id="GO:1902495">
    <property type="term" value="C:transmembrane transporter complex"/>
    <property type="evidence" value="ECO:0007669"/>
    <property type="project" value="TreeGrafter"/>
</dbReference>
<keyword evidence="9 14" id="KW-0472">Membrane</keyword>
<evidence type="ECO:0000256" key="1">
    <source>
        <dbReference type="ARBA" id="ARBA00004141"/>
    </source>
</evidence>
<keyword evidence="6 14" id="KW-1133">Transmembrane helix</keyword>
<dbReference type="SUPFAM" id="SSF48403">
    <property type="entry name" value="Ankyrin repeat"/>
    <property type="match status" value="2"/>
</dbReference>
<evidence type="ECO:0000256" key="5">
    <source>
        <dbReference type="ARBA" id="ARBA00022737"/>
    </source>
</evidence>
<feature type="repeat" description="ANK" evidence="13">
    <location>
        <begin position="162"/>
        <end position="194"/>
    </location>
</feature>
<keyword evidence="16" id="KW-1185">Reference proteome</keyword>
<keyword evidence="8" id="KW-0406">Ion transport</keyword>
<dbReference type="PROSITE" id="PS50297">
    <property type="entry name" value="ANK_REP_REGION"/>
    <property type="match status" value="7"/>
</dbReference>
<keyword evidence="2" id="KW-0813">Transport</keyword>
<evidence type="ECO:0000256" key="12">
    <source>
        <dbReference type="ARBA" id="ARBA00036634"/>
    </source>
</evidence>
<evidence type="ECO:0000256" key="7">
    <source>
        <dbReference type="ARBA" id="ARBA00023043"/>
    </source>
</evidence>
<dbReference type="InterPro" id="IPR036770">
    <property type="entry name" value="Ankyrin_rpt-contain_sf"/>
</dbReference>
<accession>A0A8U0R0N2</accession>
<dbReference type="Pfam" id="PF00023">
    <property type="entry name" value="Ank"/>
    <property type="match status" value="1"/>
</dbReference>
<evidence type="ECO:0000313" key="17">
    <source>
        <dbReference type="RefSeq" id="XP_038852795.1"/>
    </source>
</evidence>
<feature type="transmembrane region" description="Helical" evidence="14">
    <location>
        <begin position="894"/>
        <end position="914"/>
    </location>
</feature>
<comment type="subcellular location">
    <subcellularLocation>
        <location evidence="1">Membrane</location>
        <topology evidence="1">Multi-pass membrane protein</topology>
    </subcellularLocation>
</comment>
<feature type="transmembrane region" description="Helical" evidence="14">
    <location>
        <begin position="832"/>
        <end position="850"/>
    </location>
</feature>
<dbReference type="PRINTS" id="PR01415">
    <property type="entry name" value="ANKYRIN"/>
</dbReference>
<organism evidence="16 17">
    <name type="scientific">Salvelinus namaycush</name>
    <name type="common">Lake trout</name>
    <name type="synonym">Salmo namaycush</name>
    <dbReference type="NCBI Taxonomy" id="8040"/>
    <lineage>
        <taxon>Eukaryota</taxon>
        <taxon>Metazoa</taxon>
        <taxon>Chordata</taxon>
        <taxon>Craniata</taxon>
        <taxon>Vertebrata</taxon>
        <taxon>Euteleostomi</taxon>
        <taxon>Actinopterygii</taxon>
        <taxon>Neopterygii</taxon>
        <taxon>Teleostei</taxon>
        <taxon>Protacanthopterygii</taxon>
        <taxon>Salmoniformes</taxon>
        <taxon>Salmonidae</taxon>
        <taxon>Salmoninae</taxon>
        <taxon>Salvelinus</taxon>
    </lineage>
</organism>
<evidence type="ECO:0000313" key="16">
    <source>
        <dbReference type="Proteomes" id="UP000808372"/>
    </source>
</evidence>
<proteinExistence type="predicted"/>
<feature type="repeat" description="ANK" evidence="13">
    <location>
        <begin position="612"/>
        <end position="644"/>
    </location>
</feature>
<gene>
    <name evidence="17" type="primary">trpa1b</name>
</gene>
<dbReference type="PROSITE" id="PS50088">
    <property type="entry name" value="ANK_REPEAT"/>
    <property type="match status" value="7"/>
</dbReference>
<keyword evidence="11" id="KW-0407">Ion channel</keyword>
<evidence type="ECO:0000259" key="15">
    <source>
        <dbReference type="Pfam" id="PF00520"/>
    </source>
</evidence>
<name>A0A8U0R0N2_SALNM</name>
<feature type="repeat" description="ANK" evidence="13">
    <location>
        <begin position="406"/>
        <end position="438"/>
    </location>
</feature>
<sequence length="1177" mass="132676">MTFLTVLLITRQRNPEASRTNVLEVTPFNWRPESACRPPTRHKETLGSNEPTIGLCDNMQLTKEVAPQNGSYKCVIDDATTSHQLTAKTDVTQAAINLVEWARGGDVSQLEGLVRRDPGVLREQDDSGASLVHHAAGAGNIPVIRFICSNTHRDEWNLYDDEGSMPLHWAVERNQSESCRALLELGVEPNVLNKALMSPLHLAVSHQHNHLVKLLLSHYKTESNLEGCLGNTPVMLACSINNTEALSILLKHGAQLSSQNKLGHFAIHTAAFAGAKKAMEVILKAGEEMGHSIEEHINVLDKSYSSPLHMAVRGGNVDMIKFCIQKGAKIDQQQVDRSTALHFACSQGATEAVKLMLASYSRVDSIINLPDGACQTPLHRSTIFDHTELAEYLISKGADIDYIDCKGLSPLLLATNCGAWRTVALLLSKGANVNIKDKSGCNFLHLAILQPKGLKNLTGDILQHSSMMDLLSTEDNEGCTPLHYACRLGIHESVKNILVLQVSLERKSKDKKSALHFAAQYGRINTCQRLLETITDSRLLNEGDDRGLTPLHLASGGGHAKVVELLLRKGALFHSDYKGWTCLHHAAAEGYTQTMKIVLATNIKLLDKLDEDGSTALHVAAREGHVAAVRLLLQRGAEISLNKSHASFFHEALQHRRKDVVNAIIDSDRCSDTLRTFKLDAGQRCPVLELVDLLPESCKHLLDCCIRESEDDDNSPDYHIEYNFQWLQAPIALKKHAKTDKSLKVQPLAALNAMVNYNRIELLTHPVCKKYLEMKWVAYGSVAHLLNLFVYLLGLLPLTHLIVSLRPSMDYTGPDNTTAVTMVPISFREQNSFLSICMVMVLVMNIYSMGKEVMQMYHQRLSYLKDISNIQDWYSIIFSLIFVIALFFNAEGSWHWQAGALAIIMSWVNFLLYLQRFEHFGIYVVMFREIARTLFKILLLFFFLMLAFALVFYALMLNQEEFKRLDLSVIQIFVMMVGELNYQSNFLDIYLHNKFPFPFITFYMLVIFIIFMPILLMNMMIGLAVGDIAEVQRSAALKRIAMQIELHTNLEEKMPYWLLKRVDQSSVTIYPNRKCSKFWSQGEANEVRTHLLTNSSNSTSVEAELRKQKQRLKEISSVLEKQHDLMKLMIQKMEITSEADEHDGPTEVKGYRQRSNWGRAKCSKWIPLMKAIKRKSV</sequence>
<keyword evidence="3" id="KW-0716">Sensory transduction</keyword>
<dbReference type="Pfam" id="PF00520">
    <property type="entry name" value="Ion_trans"/>
    <property type="match status" value="1"/>
</dbReference>
<keyword evidence="10" id="KW-0325">Glycoprotein</keyword>
<feature type="domain" description="Ion transport" evidence="15">
    <location>
        <begin position="829"/>
        <end position="1034"/>
    </location>
</feature>
<dbReference type="SMART" id="SM00248">
    <property type="entry name" value="ANK"/>
    <property type="match status" value="15"/>
</dbReference>
<evidence type="ECO:0000256" key="14">
    <source>
        <dbReference type="SAM" id="Phobius"/>
    </source>
</evidence>
<dbReference type="Proteomes" id="UP000808372">
    <property type="component" value="Chromosome 7"/>
</dbReference>